<evidence type="ECO:0000256" key="4">
    <source>
        <dbReference type="ARBA" id="ARBA00023157"/>
    </source>
</evidence>
<dbReference type="Gene3D" id="2.10.25.10">
    <property type="entry name" value="Laminin"/>
    <property type="match status" value="2"/>
</dbReference>
<dbReference type="PROSITE" id="PS01186">
    <property type="entry name" value="EGF_2"/>
    <property type="match status" value="1"/>
</dbReference>
<dbReference type="PROSITE" id="PS00022">
    <property type="entry name" value="EGF_1"/>
    <property type="match status" value="1"/>
</dbReference>
<dbReference type="InterPro" id="IPR000742">
    <property type="entry name" value="EGF"/>
</dbReference>
<feature type="disulfide bond" evidence="5">
    <location>
        <begin position="51"/>
        <end position="60"/>
    </location>
</feature>
<dbReference type="SUPFAM" id="SSF57196">
    <property type="entry name" value="EGF/Laminin"/>
    <property type="match status" value="2"/>
</dbReference>
<protein>
    <recommendedName>
        <fullName evidence="6">EGF-like domain-containing protein</fullName>
    </recommendedName>
</protein>
<dbReference type="InterPro" id="IPR051022">
    <property type="entry name" value="Notch_Cell-Fate_Det"/>
</dbReference>
<comment type="caution">
    <text evidence="5">Lacks conserved residue(s) required for the propagation of feature annotation.</text>
</comment>
<dbReference type="PANTHER" id="PTHR24049:SF22">
    <property type="entry name" value="DROSOPHILA CRUMBS HOMOLOG"/>
    <property type="match status" value="1"/>
</dbReference>
<evidence type="ECO:0000313" key="8">
    <source>
        <dbReference type="Proteomes" id="UP001266305"/>
    </source>
</evidence>
<keyword evidence="4 5" id="KW-1015">Disulfide bond</keyword>
<dbReference type="CDD" id="cd00054">
    <property type="entry name" value="EGF_CA"/>
    <property type="match status" value="2"/>
</dbReference>
<accession>A0ABQ9WGN4</accession>
<gene>
    <name evidence="7" type="ORF">P7K49_001530</name>
</gene>
<dbReference type="InterPro" id="IPR013032">
    <property type="entry name" value="EGF-like_CS"/>
</dbReference>
<keyword evidence="3" id="KW-0677">Repeat</keyword>
<keyword evidence="8" id="KW-1185">Reference proteome</keyword>
<evidence type="ECO:0000313" key="7">
    <source>
        <dbReference type="EMBL" id="KAK2120144.1"/>
    </source>
</evidence>
<feature type="domain" description="EGF-like" evidence="6">
    <location>
        <begin position="25"/>
        <end position="61"/>
    </location>
</feature>
<reference evidence="7 8" key="1">
    <citation type="submission" date="2023-05" db="EMBL/GenBank/DDBJ databases">
        <title>B98-5 Cell Line De Novo Hybrid Assembly: An Optical Mapping Approach.</title>
        <authorList>
            <person name="Kananen K."/>
            <person name="Auerbach J.A."/>
            <person name="Kautto E."/>
            <person name="Blachly J.S."/>
        </authorList>
    </citation>
    <scope>NUCLEOTIDE SEQUENCE [LARGE SCALE GENOMIC DNA]</scope>
    <source>
        <strain evidence="7">B95-8</strain>
        <tissue evidence="7">Cell line</tissue>
    </source>
</reference>
<evidence type="ECO:0000256" key="2">
    <source>
        <dbReference type="ARBA" id="ARBA00022729"/>
    </source>
</evidence>
<dbReference type="InterPro" id="IPR018097">
    <property type="entry name" value="EGF_Ca-bd_CS"/>
</dbReference>
<dbReference type="Proteomes" id="UP001266305">
    <property type="component" value="Unassembled WGS sequence"/>
</dbReference>
<dbReference type="InterPro" id="IPR001881">
    <property type="entry name" value="EGF-like_Ca-bd_dom"/>
</dbReference>
<dbReference type="InterPro" id="IPR000152">
    <property type="entry name" value="EGF-type_Asp/Asn_hydroxyl_site"/>
</dbReference>
<evidence type="ECO:0000256" key="3">
    <source>
        <dbReference type="ARBA" id="ARBA00022737"/>
    </source>
</evidence>
<name>A0ABQ9WGN4_SAGOE</name>
<evidence type="ECO:0000259" key="6">
    <source>
        <dbReference type="PROSITE" id="PS50026"/>
    </source>
</evidence>
<dbReference type="SMART" id="SM00181">
    <property type="entry name" value="EGF"/>
    <property type="match status" value="1"/>
</dbReference>
<dbReference type="PROSITE" id="PS00010">
    <property type="entry name" value="ASX_HYDROXYL"/>
    <property type="match status" value="1"/>
</dbReference>
<dbReference type="PROSITE" id="PS01187">
    <property type="entry name" value="EGF_CA"/>
    <property type="match status" value="1"/>
</dbReference>
<keyword evidence="2" id="KW-0732">Signal</keyword>
<comment type="caution">
    <text evidence="7">The sequence shown here is derived from an EMBL/GenBank/DDBJ whole genome shotgun (WGS) entry which is preliminary data.</text>
</comment>
<keyword evidence="1 5" id="KW-0245">EGF-like domain</keyword>
<dbReference type="Pfam" id="PF12661">
    <property type="entry name" value="hEGF"/>
    <property type="match status" value="2"/>
</dbReference>
<organism evidence="7 8">
    <name type="scientific">Saguinus oedipus</name>
    <name type="common">Cotton-top tamarin</name>
    <name type="synonym">Oedipomidas oedipus</name>
    <dbReference type="NCBI Taxonomy" id="9490"/>
    <lineage>
        <taxon>Eukaryota</taxon>
        <taxon>Metazoa</taxon>
        <taxon>Chordata</taxon>
        <taxon>Craniata</taxon>
        <taxon>Vertebrata</taxon>
        <taxon>Euteleostomi</taxon>
        <taxon>Mammalia</taxon>
        <taxon>Eutheria</taxon>
        <taxon>Euarchontoglires</taxon>
        <taxon>Primates</taxon>
        <taxon>Haplorrhini</taxon>
        <taxon>Platyrrhini</taxon>
        <taxon>Cebidae</taxon>
        <taxon>Callitrichinae</taxon>
        <taxon>Saguinus</taxon>
    </lineage>
</organism>
<sequence>MANTNYDYRIKFINQRNIRLHCEAEVNECLPNPCLNNAVCEDQVGGFLCKCPPGFLGTRCGKNVDECLSQPCKNGATCKDGVNSFRQLFGTSRIQFEKQPSPVVIIKTIPFHPLLFAGKYRRQHICKQSTGFNLDFEVSGIYGYVLLDGVLPSLHAVTCTFWMKSSDEMNYGTPISYAVENGTNSLISDSLGESEEQGKAAQTEGALHAEAGSHEWVLCEEEWLADH</sequence>
<dbReference type="EMBL" id="JASSZA010000001">
    <property type="protein sequence ID" value="KAK2120144.1"/>
    <property type="molecule type" value="Genomic_DNA"/>
</dbReference>
<proteinExistence type="predicted"/>
<dbReference type="PANTHER" id="PTHR24049">
    <property type="entry name" value="CRUMBS FAMILY MEMBER"/>
    <property type="match status" value="1"/>
</dbReference>
<evidence type="ECO:0000256" key="1">
    <source>
        <dbReference type="ARBA" id="ARBA00022536"/>
    </source>
</evidence>
<evidence type="ECO:0000256" key="5">
    <source>
        <dbReference type="PROSITE-ProRule" id="PRU00076"/>
    </source>
</evidence>
<dbReference type="PROSITE" id="PS50026">
    <property type="entry name" value="EGF_3"/>
    <property type="match status" value="1"/>
</dbReference>
<dbReference type="SMART" id="SM00179">
    <property type="entry name" value="EGF_CA"/>
    <property type="match status" value="2"/>
</dbReference>